<protein>
    <recommendedName>
        <fullName evidence="2">non-specific serine/threonine protein kinase</fullName>
        <ecNumber evidence="2">2.7.11.1</ecNumber>
    </recommendedName>
</protein>
<dbReference type="SMART" id="SM00220">
    <property type="entry name" value="S_TKc"/>
    <property type="match status" value="1"/>
</dbReference>
<dbReference type="GO" id="GO:0004674">
    <property type="term" value="F:protein serine/threonine kinase activity"/>
    <property type="evidence" value="ECO:0007669"/>
    <property type="project" value="UniProtKB-KW"/>
</dbReference>
<name>A0AA97NLU7_PYRO3</name>
<dbReference type="AlphaFoldDB" id="A0AA97NLU7"/>
<comment type="similarity">
    <text evidence="1">Belongs to the protein kinase superfamily. STE Ser/Thr protein kinase family. STE20 subfamily.</text>
</comment>
<feature type="domain" description="Protein kinase" evidence="12">
    <location>
        <begin position="96"/>
        <end position="357"/>
    </location>
</feature>
<keyword evidence="3" id="KW-0723">Serine/threonine-protein kinase</keyword>
<proteinExistence type="inferred from homology"/>
<feature type="region of interest" description="Disordered" evidence="11">
    <location>
        <begin position="608"/>
        <end position="649"/>
    </location>
</feature>
<evidence type="ECO:0000256" key="8">
    <source>
        <dbReference type="ARBA" id="ARBA00047899"/>
    </source>
</evidence>
<dbReference type="InterPro" id="IPR011009">
    <property type="entry name" value="Kinase-like_dom_sf"/>
</dbReference>
<dbReference type="GO" id="GO:0051094">
    <property type="term" value="P:positive regulation of developmental process"/>
    <property type="evidence" value="ECO:0007669"/>
    <property type="project" value="UniProtKB-ARBA"/>
</dbReference>
<evidence type="ECO:0000259" key="12">
    <source>
        <dbReference type="PROSITE" id="PS50011"/>
    </source>
</evidence>
<dbReference type="Proteomes" id="UP000011086">
    <property type="component" value="Unassembled WGS sequence"/>
</dbReference>
<evidence type="ECO:0000256" key="3">
    <source>
        <dbReference type="ARBA" id="ARBA00022527"/>
    </source>
</evidence>
<dbReference type="InterPro" id="IPR000719">
    <property type="entry name" value="Prot_kinase_dom"/>
</dbReference>
<evidence type="ECO:0000256" key="11">
    <source>
        <dbReference type="SAM" id="MobiDB-lite"/>
    </source>
</evidence>
<dbReference type="Gene3D" id="1.10.510.10">
    <property type="entry name" value="Transferase(Phosphotransferase) domain 1"/>
    <property type="match status" value="1"/>
</dbReference>
<evidence type="ECO:0000256" key="1">
    <source>
        <dbReference type="ARBA" id="ARBA00008874"/>
    </source>
</evidence>
<feature type="compositionally biased region" description="Polar residues" evidence="11">
    <location>
        <begin position="673"/>
        <end position="693"/>
    </location>
</feature>
<dbReference type="Pfam" id="PF00069">
    <property type="entry name" value="Pkinase"/>
    <property type="match status" value="1"/>
</dbReference>
<evidence type="ECO:0000256" key="4">
    <source>
        <dbReference type="ARBA" id="ARBA00022679"/>
    </source>
</evidence>
<evidence type="ECO:0000256" key="6">
    <source>
        <dbReference type="ARBA" id="ARBA00022777"/>
    </source>
</evidence>
<keyword evidence="5 10" id="KW-0547">Nucleotide-binding</keyword>
<dbReference type="InterPro" id="IPR050629">
    <property type="entry name" value="STE20/SPS1-PAK"/>
</dbReference>
<comment type="catalytic activity">
    <reaction evidence="9">
        <text>L-seryl-[protein] + ATP = O-phospho-L-seryl-[protein] + ADP + H(+)</text>
        <dbReference type="Rhea" id="RHEA:17989"/>
        <dbReference type="Rhea" id="RHEA-COMP:9863"/>
        <dbReference type="Rhea" id="RHEA-COMP:11604"/>
        <dbReference type="ChEBI" id="CHEBI:15378"/>
        <dbReference type="ChEBI" id="CHEBI:29999"/>
        <dbReference type="ChEBI" id="CHEBI:30616"/>
        <dbReference type="ChEBI" id="CHEBI:83421"/>
        <dbReference type="ChEBI" id="CHEBI:456216"/>
        <dbReference type="EC" id="2.7.11.1"/>
    </reaction>
</comment>
<dbReference type="InterPro" id="IPR017441">
    <property type="entry name" value="Protein_kinase_ATP_BS"/>
</dbReference>
<keyword evidence="4" id="KW-0808">Transferase</keyword>
<evidence type="ECO:0000256" key="7">
    <source>
        <dbReference type="ARBA" id="ARBA00022840"/>
    </source>
</evidence>
<dbReference type="Gene3D" id="3.30.200.20">
    <property type="entry name" value="Phosphorylase Kinase, domain 1"/>
    <property type="match status" value="1"/>
</dbReference>
<gene>
    <name evidence="13" type="ORF">OOU_Y34scaffold01093g1</name>
</gene>
<reference evidence="13" key="1">
    <citation type="journal article" date="2012" name="PLoS Genet.">
        <title>Comparative analysis of the genomes of two field isolates of the rice blast fungus Magnaporthe oryzae.</title>
        <authorList>
            <person name="Xue M."/>
            <person name="Yang J."/>
            <person name="Li Z."/>
            <person name="Hu S."/>
            <person name="Yao N."/>
            <person name="Dean R.A."/>
            <person name="Zhao W."/>
            <person name="Shen M."/>
            <person name="Zhang H."/>
            <person name="Li C."/>
            <person name="Liu L."/>
            <person name="Cao L."/>
            <person name="Xu X."/>
            <person name="Xing Y."/>
            <person name="Hsiang T."/>
            <person name="Zhang Z."/>
            <person name="Xu J.R."/>
            <person name="Peng Y.L."/>
        </authorList>
    </citation>
    <scope>NUCLEOTIDE SEQUENCE</scope>
    <source>
        <strain evidence="13">Y34</strain>
    </source>
</reference>
<keyword evidence="7 10" id="KW-0067">ATP-binding</keyword>
<dbReference type="SUPFAM" id="SSF56112">
    <property type="entry name" value="Protein kinase-like (PK-like)"/>
    <property type="match status" value="1"/>
</dbReference>
<comment type="catalytic activity">
    <reaction evidence="8">
        <text>L-threonyl-[protein] + ATP = O-phospho-L-threonyl-[protein] + ADP + H(+)</text>
        <dbReference type="Rhea" id="RHEA:46608"/>
        <dbReference type="Rhea" id="RHEA-COMP:11060"/>
        <dbReference type="Rhea" id="RHEA-COMP:11605"/>
        <dbReference type="ChEBI" id="CHEBI:15378"/>
        <dbReference type="ChEBI" id="CHEBI:30013"/>
        <dbReference type="ChEBI" id="CHEBI:30616"/>
        <dbReference type="ChEBI" id="CHEBI:61977"/>
        <dbReference type="ChEBI" id="CHEBI:456216"/>
        <dbReference type="EC" id="2.7.11.1"/>
    </reaction>
</comment>
<feature type="binding site" evidence="10">
    <location>
        <position position="125"/>
    </location>
    <ligand>
        <name>ATP</name>
        <dbReference type="ChEBI" id="CHEBI:30616"/>
    </ligand>
</feature>
<dbReference type="PANTHER" id="PTHR48012">
    <property type="entry name" value="STERILE20-LIKE KINASE, ISOFORM B-RELATED"/>
    <property type="match status" value="1"/>
</dbReference>
<sequence>MRLANATIGVKYILSLNPISPPSFPLMVLIFPFPLRHIVHEAKHLCASSIQPIKNHQKPQATINVTNNSAAVIDAQRAQQAILEQCNDTDCPPPPYALRELVGKGSFGRVYKADAIATGQIVAVKIISIEEGDTPDPRADTIGDILKEIATLKILSETGAKNINKIFDSFVFGHSVWMVTEHAAGSVATLMKPTGNLSEKWAVPILREVAEGIYWVHQHDIIHRDIKCANVLVTENGGVQLCDFGVAGILETKFDKRKTFIGTLHWMAPELFDPVVSYGKEIDIWAFGALAYELASGLPPNATRRINDDFGVYLKNNAPRLEGDQYSDQLKHLVAFCLVQDPKQRPTIEQVQHHAYIFDTIEAFPTHSLSTLISAYKLWEAHGGVRQSLFAAGGAQGSIDQPSTQEGWDFDKDYATGDFDETVSGEIELISPDEIASILRDVYGINTPATIGLGAPRRRRLPPTASHIKAPLEKVFDPNTMTTYHENAQAFYHGSQYTVPSSDLPFRKFDTPPIRESLIDLDAALDGITPDMGTIKPVSNRFNAFHRQTLEWTFPKSDLGQPSVSVSSESSVSMARDTIPVSPVSWNNRESVASLINLDASVIEPVARPSTASSTITSPSSDDEGSAFSLDNKDRTPGQLCRSPVWPNREPSIYVTDESALPSSQMVLYDRSSSIRGASPVDATSPTYLTSPTRPLKHNLTLPGPPSAKVMEGSTSNDE</sequence>
<dbReference type="PROSITE" id="PS00107">
    <property type="entry name" value="PROTEIN_KINASE_ATP"/>
    <property type="match status" value="1"/>
</dbReference>
<dbReference type="PROSITE" id="PS50011">
    <property type="entry name" value="PROTEIN_KINASE_DOM"/>
    <property type="match status" value="1"/>
</dbReference>
<dbReference type="GO" id="GO:0005737">
    <property type="term" value="C:cytoplasm"/>
    <property type="evidence" value="ECO:0007669"/>
    <property type="project" value="TreeGrafter"/>
</dbReference>
<organism evidence="13">
    <name type="scientific">Pyricularia oryzae (strain Y34)</name>
    <name type="common">Rice blast fungus</name>
    <name type="synonym">Magnaporthe oryzae</name>
    <dbReference type="NCBI Taxonomy" id="1143189"/>
    <lineage>
        <taxon>Eukaryota</taxon>
        <taxon>Fungi</taxon>
        <taxon>Dikarya</taxon>
        <taxon>Ascomycota</taxon>
        <taxon>Pezizomycotina</taxon>
        <taxon>Sordariomycetes</taxon>
        <taxon>Sordariomycetidae</taxon>
        <taxon>Magnaporthales</taxon>
        <taxon>Pyriculariaceae</taxon>
        <taxon>Pyricularia</taxon>
    </lineage>
</organism>
<evidence type="ECO:0000256" key="10">
    <source>
        <dbReference type="PROSITE-ProRule" id="PRU10141"/>
    </source>
</evidence>
<feature type="compositionally biased region" description="Low complexity" evidence="11">
    <location>
        <begin position="609"/>
        <end position="620"/>
    </location>
</feature>
<evidence type="ECO:0000256" key="2">
    <source>
        <dbReference type="ARBA" id="ARBA00012513"/>
    </source>
</evidence>
<dbReference type="InterPro" id="IPR008271">
    <property type="entry name" value="Ser/Thr_kinase_AS"/>
</dbReference>
<keyword evidence="6" id="KW-0418">Kinase</keyword>
<dbReference type="PROSITE" id="PS00108">
    <property type="entry name" value="PROTEIN_KINASE_ST"/>
    <property type="match status" value="1"/>
</dbReference>
<dbReference type="PANTHER" id="PTHR48012:SF10">
    <property type="entry name" value="FI20177P1"/>
    <property type="match status" value="1"/>
</dbReference>
<dbReference type="GO" id="GO:0005524">
    <property type="term" value="F:ATP binding"/>
    <property type="evidence" value="ECO:0007669"/>
    <property type="project" value="UniProtKB-UniRule"/>
</dbReference>
<accession>A0AA97NLU7</accession>
<evidence type="ECO:0000256" key="9">
    <source>
        <dbReference type="ARBA" id="ARBA00048679"/>
    </source>
</evidence>
<feature type="region of interest" description="Disordered" evidence="11">
    <location>
        <begin position="673"/>
        <end position="719"/>
    </location>
</feature>
<dbReference type="EMBL" id="JH793370">
    <property type="protein sequence ID" value="ELQ32545.1"/>
    <property type="molecule type" value="Genomic_DNA"/>
</dbReference>
<evidence type="ECO:0000313" key="13">
    <source>
        <dbReference type="EMBL" id="ELQ32545.1"/>
    </source>
</evidence>
<evidence type="ECO:0000256" key="5">
    <source>
        <dbReference type="ARBA" id="ARBA00022741"/>
    </source>
</evidence>
<dbReference type="EC" id="2.7.11.1" evidence="2"/>